<protein>
    <submittedName>
        <fullName evidence="1">Uncharacterized protein</fullName>
    </submittedName>
</protein>
<comment type="caution">
    <text evidence="1">The sequence shown here is derived from an EMBL/GenBank/DDBJ whole genome shotgun (WGS) entry which is preliminary data.</text>
</comment>
<organism evidence="1">
    <name type="scientific">marine sediment metagenome</name>
    <dbReference type="NCBI Taxonomy" id="412755"/>
    <lineage>
        <taxon>unclassified sequences</taxon>
        <taxon>metagenomes</taxon>
        <taxon>ecological metagenomes</taxon>
    </lineage>
</organism>
<sequence>MRIQSDPPVHLTYCLNVHPGESWAENVAAIRTFAIAVRDRVAADKPFGLGLRLSALAAGQLAEAAALSEFRMFLDRENLYVFTINGFPYGQFHDTAVKDSVYAPDWRTAERRDYTIAMAEVLAQLLPEGVTGSISTVPGSYKPWIQGDDDVRQMVEMLCDTAARLDAIARRSGREIVLALEPEPDCFIENTDETIAFFNGPLREHGCRYLADRHGLDQADAARVIGRHVGVCFDTSHLAVEFEDLAASLVSLAAAGVRIGKVHLSAALEARANAAARSQLREFCDPVYLHQVKSRGAGGEVVSYPDLPDALDADTDQSSQTWRVHFHVPLFFEGSGELASTNSLLTGELAAALRAGATEHLEIETYTFAVLPDELRADDLADSIAREYEWVMRELLMS</sequence>
<dbReference type="NCBIfam" id="NF035939">
    <property type="entry name" value="TIM_EboE"/>
    <property type="match status" value="1"/>
</dbReference>
<dbReference type="SUPFAM" id="SSF51658">
    <property type="entry name" value="Xylose isomerase-like"/>
    <property type="match status" value="1"/>
</dbReference>
<dbReference type="Gene3D" id="3.20.20.150">
    <property type="entry name" value="Divalent-metal-dependent TIM barrel enzymes"/>
    <property type="match status" value="1"/>
</dbReference>
<dbReference type="EMBL" id="LAZR01000073">
    <property type="protein sequence ID" value="KKN95109.1"/>
    <property type="molecule type" value="Genomic_DNA"/>
</dbReference>
<gene>
    <name evidence="1" type="ORF">LCGC14_0181780</name>
</gene>
<evidence type="ECO:0000313" key="1">
    <source>
        <dbReference type="EMBL" id="KKN95109.1"/>
    </source>
</evidence>
<dbReference type="InterPro" id="IPR036237">
    <property type="entry name" value="Xyl_isomerase-like_sf"/>
</dbReference>
<reference evidence="1" key="1">
    <citation type="journal article" date="2015" name="Nature">
        <title>Complex archaea that bridge the gap between prokaryotes and eukaryotes.</title>
        <authorList>
            <person name="Spang A."/>
            <person name="Saw J.H."/>
            <person name="Jorgensen S.L."/>
            <person name="Zaremba-Niedzwiedzka K."/>
            <person name="Martijn J."/>
            <person name="Lind A.E."/>
            <person name="van Eijk R."/>
            <person name="Schleper C."/>
            <person name="Guy L."/>
            <person name="Ettema T.J."/>
        </authorList>
    </citation>
    <scope>NUCLEOTIDE SEQUENCE</scope>
</reference>
<accession>A0A0F9UTT3</accession>
<name>A0A0F9UTT3_9ZZZZ</name>
<dbReference type="AlphaFoldDB" id="A0A0F9UTT3"/>
<proteinExistence type="predicted"/>